<evidence type="ECO:0000256" key="5">
    <source>
        <dbReference type="ARBA" id="ARBA00022884"/>
    </source>
</evidence>
<evidence type="ECO:0000256" key="6">
    <source>
        <dbReference type="ARBA" id="ARBA00023158"/>
    </source>
</evidence>
<organism evidence="11 12">
    <name type="scientific">Odynerus spinipes</name>
    <dbReference type="NCBI Taxonomy" id="1348599"/>
    <lineage>
        <taxon>Eukaryota</taxon>
        <taxon>Metazoa</taxon>
        <taxon>Ecdysozoa</taxon>
        <taxon>Arthropoda</taxon>
        <taxon>Hexapoda</taxon>
        <taxon>Insecta</taxon>
        <taxon>Pterygota</taxon>
        <taxon>Neoptera</taxon>
        <taxon>Endopterygota</taxon>
        <taxon>Hymenoptera</taxon>
        <taxon>Apocrita</taxon>
        <taxon>Aculeata</taxon>
        <taxon>Vespoidea</taxon>
        <taxon>Vespidae</taxon>
        <taxon>Eumeninae</taxon>
        <taxon>Odynerus</taxon>
    </lineage>
</organism>
<dbReference type="InterPro" id="IPR036397">
    <property type="entry name" value="RNaseH_sf"/>
</dbReference>
<dbReference type="SUPFAM" id="SSF53098">
    <property type="entry name" value="Ribonuclease H-like"/>
    <property type="match status" value="1"/>
</dbReference>
<dbReference type="Pfam" id="PF02170">
    <property type="entry name" value="PAZ"/>
    <property type="match status" value="1"/>
</dbReference>
<dbReference type="CDD" id="cd02845">
    <property type="entry name" value="PAZ_piwi_like"/>
    <property type="match status" value="1"/>
</dbReference>
<feature type="domain" description="Piwi" evidence="10">
    <location>
        <begin position="583"/>
        <end position="870"/>
    </location>
</feature>
<dbReference type="GO" id="GO:0030154">
    <property type="term" value="P:cell differentiation"/>
    <property type="evidence" value="ECO:0007669"/>
    <property type="project" value="UniProtKB-KW"/>
</dbReference>
<feature type="region of interest" description="Disordered" evidence="8">
    <location>
        <begin position="1"/>
        <end position="109"/>
    </location>
</feature>
<dbReference type="Pfam" id="PF02171">
    <property type="entry name" value="Piwi"/>
    <property type="match status" value="1"/>
</dbReference>
<dbReference type="Gene3D" id="3.40.50.2300">
    <property type="match status" value="1"/>
</dbReference>
<keyword evidence="4" id="KW-0221">Differentiation</keyword>
<dbReference type="PROSITE" id="PS50822">
    <property type="entry name" value="PIWI"/>
    <property type="match status" value="1"/>
</dbReference>
<feature type="compositionally biased region" description="Low complexity" evidence="8">
    <location>
        <begin position="16"/>
        <end position="29"/>
    </location>
</feature>
<evidence type="ECO:0008006" key="13">
    <source>
        <dbReference type="Google" id="ProtNLM"/>
    </source>
</evidence>
<dbReference type="InterPro" id="IPR036085">
    <property type="entry name" value="PAZ_dom_sf"/>
</dbReference>
<evidence type="ECO:0000313" key="11">
    <source>
        <dbReference type="EMBL" id="KAK2583779.1"/>
    </source>
</evidence>
<reference evidence="11" key="1">
    <citation type="submission" date="2021-08" db="EMBL/GenBank/DDBJ databases">
        <authorList>
            <person name="Misof B."/>
            <person name="Oliver O."/>
            <person name="Podsiadlowski L."/>
            <person name="Donath A."/>
            <person name="Peters R."/>
            <person name="Mayer C."/>
            <person name="Rust J."/>
            <person name="Gunkel S."/>
            <person name="Lesny P."/>
            <person name="Martin S."/>
            <person name="Oeyen J.P."/>
            <person name="Petersen M."/>
            <person name="Panagiotis P."/>
            <person name="Wilbrandt J."/>
            <person name="Tanja T."/>
        </authorList>
    </citation>
    <scope>NUCLEOTIDE SEQUENCE</scope>
    <source>
        <strain evidence="11">GBR_01_08_01A</strain>
        <tissue evidence="11">Thorax + abdomen</tissue>
    </source>
</reference>
<dbReference type="GO" id="GO:0140965">
    <property type="term" value="P:secondary piRNA processing"/>
    <property type="evidence" value="ECO:0007669"/>
    <property type="project" value="UniProtKB-ARBA"/>
</dbReference>
<dbReference type="FunFam" id="3.30.420.10:FF:000014">
    <property type="entry name" value="Piwi-like RNA-mediated gene silencing 1"/>
    <property type="match status" value="1"/>
</dbReference>
<evidence type="ECO:0000256" key="4">
    <source>
        <dbReference type="ARBA" id="ARBA00022782"/>
    </source>
</evidence>
<dbReference type="GO" id="GO:0003723">
    <property type="term" value="F:RNA binding"/>
    <property type="evidence" value="ECO:0007669"/>
    <property type="project" value="UniProtKB-KW"/>
</dbReference>
<dbReference type="GO" id="GO:0005737">
    <property type="term" value="C:cytoplasm"/>
    <property type="evidence" value="ECO:0007669"/>
    <property type="project" value="UniProtKB-SubCell"/>
</dbReference>
<dbReference type="EMBL" id="JAIFRP010000030">
    <property type="protein sequence ID" value="KAK2583779.1"/>
    <property type="molecule type" value="Genomic_DNA"/>
</dbReference>
<reference evidence="11" key="2">
    <citation type="journal article" date="2023" name="Commun. Biol.">
        <title>Intrasexual cuticular hydrocarbon dimorphism in a wasp sheds light on hydrocarbon biosynthesis genes in Hymenoptera.</title>
        <authorList>
            <person name="Moris V.C."/>
            <person name="Podsiadlowski L."/>
            <person name="Martin S."/>
            <person name="Oeyen J.P."/>
            <person name="Donath A."/>
            <person name="Petersen M."/>
            <person name="Wilbrandt J."/>
            <person name="Misof B."/>
            <person name="Liedtke D."/>
            <person name="Thamm M."/>
            <person name="Scheiner R."/>
            <person name="Schmitt T."/>
            <person name="Niehuis O."/>
        </authorList>
    </citation>
    <scope>NUCLEOTIDE SEQUENCE</scope>
    <source>
        <strain evidence="11">GBR_01_08_01A</strain>
    </source>
</reference>
<dbReference type="AlphaFoldDB" id="A0AAD9RQ17"/>
<evidence type="ECO:0000313" key="12">
    <source>
        <dbReference type="Proteomes" id="UP001258017"/>
    </source>
</evidence>
<dbReference type="InterPro" id="IPR012337">
    <property type="entry name" value="RNaseH-like_sf"/>
</dbReference>
<dbReference type="PANTHER" id="PTHR22891">
    <property type="entry name" value="EUKARYOTIC TRANSLATION INITIATION FACTOR 2C"/>
    <property type="match status" value="1"/>
</dbReference>
<keyword evidence="5" id="KW-0694">RNA-binding</keyword>
<accession>A0AAD9RQ17</accession>
<sequence>MEQQGRGKSRGRTRGPATSSAEPSTSAWSRRPGPAAQPGPSQLPYARPGQPTQSRIRPSNKGLVKVAGRGLQRIGETREVAPSYSRESGMEPMDVTSAGGSGDAPALGRGAMRGRRVISGELLVTKPANLPTKKGTTGQQVRLQANYFKLPSTTNWTLYQYRVDFAPEEDRTLVRKGLLRLHKEKLGAYIFDGTVLYTSHRLPDQLQLLSTRSSDDAKITINIKFIGDMAKGDHHYLQFFNIIMRKCLEHLKLQLVGRDFYDARSKIEVAEYKLELWPGYFTSIRQHEHDILMCSEITHKVMRQETLLDIWRNCRETGRDAQKMYAEQVIGAVVLTDYNNNTYRVNDVDFKVTPNDTFTLKTGEKITYKDYYKNRYQIRISENSQPMLVAETKQKDRRMAGQAERLVYLVPELCRSTGLTDNMRENFHLMQALAKFTRVSPQSRIEKLMQFNRRLRSETKVVQELKEWDLQLDDRLVELPGRILPIERILFRSNGVSAGPEADWTREFRHNQVIMCKPLKDWVLICMQRVRREVEEFLKNLNKAASGMGFAIDYPRVIAIADDRSGTYAETLERIMSKSYPQLVFCVVSNNRSERYSTIKKKCCIDRPVPSQVLLQRNLTKGLSVATKVAIQLNCKLGGAPWCVEIPLSGLMVVGFDVCHDTNVKGRDFGAMVATLDRNLTRYYSAVSHHSTGEELSHDFSVNLCKALQVYRDCNENKLPERILIYRDGVGEGQIPFVYNHEVGEIRAKLTQMYGTGAQPKLAFVIVTKRVNTRIFYKGNNPPCGTVVDDVITNPVKYDFFIVSQHVRQGTVTPTSYSVISDNIGLDADKLQRLTYKLTHMYFNWSGTVRVPAPCQYAHKLAFLVGQYIHRSPSTQLENLLYYL</sequence>
<dbReference type="SUPFAM" id="SSF101690">
    <property type="entry name" value="PAZ domain"/>
    <property type="match status" value="1"/>
</dbReference>
<dbReference type="SMART" id="SM00950">
    <property type="entry name" value="Piwi"/>
    <property type="match status" value="1"/>
</dbReference>
<comment type="subcellular location">
    <subcellularLocation>
        <location evidence="1">Cytoplasm</location>
    </subcellularLocation>
</comment>
<dbReference type="FunFam" id="2.170.260.10:FF:000003">
    <property type="entry name" value="Piwi-like RNA-mediated gene silencing 2"/>
    <property type="match status" value="1"/>
</dbReference>
<evidence type="ECO:0000256" key="1">
    <source>
        <dbReference type="ARBA" id="ARBA00004496"/>
    </source>
</evidence>
<dbReference type="CDD" id="cd04658">
    <property type="entry name" value="Piwi_piwi-like_Euk"/>
    <property type="match status" value="1"/>
</dbReference>
<dbReference type="Proteomes" id="UP001258017">
    <property type="component" value="Unassembled WGS sequence"/>
</dbReference>
<keyword evidence="3" id="KW-0963">Cytoplasm</keyword>
<comment type="caution">
    <text evidence="11">The sequence shown here is derived from an EMBL/GenBank/DDBJ whole genome shotgun (WGS) entry which is preliminary data.</text>
</comment>
<evidence type="ECO:0000256" key="8">
    <source>
        <dbReference type="SAM" id="MobiDB-lite"/>
    </source>
</evidence>
<keyword evidence="12" id="KW-1185">Reference proteome</keyword>
<feature type="domain" description="PAZ" evidence="9">
    <location>
        <begin position="306"/>
        <end position="418"/>
    </location>
</feature>
<dbReference type="PROSITE" id="PS50821">
    <property type="entry name" value="PAZ"/>
    <property type="match status" value="1"/>
</dbReference>
<keyword evidence="2" id="KW-0217">Developmental protein</keyword>
<evidence type="ECO:0000259" key="9">
    <source>
        <dbReference type="PROSITE" id="PS50821"/>
    </source>
</evidence>
<dbReference type="Gene3D" id="3.30.420.10">
    <property type="entry name" value="Ribonuclease H-like superfamily/Ribonuclease H"/>
    <property type="match status" value="1"/>
</dbReference>
<evidence type="ECO:0000256" key="3">
    <source>
        <dbReference type="ARBA" id="ARBA00022490"/>
    </source>
</evidence>
<dbReference type="InterPro" id="IPR003165">
    <property type="entry name" value="Piwi"/>
</dbReference>
<evidence type="ECO:0000256" key="2">
    <source>
        <dbReference type="ARBA" id="ARBA00022473"/>
    </source>
</evidence>
<name>A0AAD9RQ17_9HYME</name>
<evidence type="ECO:0000256" key="7">
    <source>
        <dbReference type="ARBA" id="ARBA00038291"/>
    </source>
</evidence>
<gene>
    <name evidence="11" type="ORF">KPH14_009684</name>
</gene>
<dbReference type="Pfam" id="PF23278">
    <property type="entry name" value="Piwi_N"/>
    <property type="match status" value="1"/>
</dbReference>
<dbReference type="Gene3D" id="2.170.260.10">
    <property type="entry name" value="paz domain"/>
    <property type="match status" value="1"/>
</dbReference>
<protein>
    <recommendedName>
        <fullName evidence="13">Piwi</fullName>
    </recommendedName>
</protein>
<evidence type="ECO:0000259" key="10">
    <source>
        <dbReference type="PROSITE" id="PS50822"/>
    </source>
</evidence>
<comment type="similarity">
    <text evidence="7">Belongs to the argonaute family. Piwi subfamily.</text>
</comment>
<dbReference type="SMART" id="SM00949">
    <property type="entry name" value="PAZ"/>
    <property type="match status" value="1"/>
</dbReference>
<dbReference type="InterPro" id="IPR003100">
    <property type="entry name" value="PAZ_dom"/>
</dbReference>
<proteinExistence type="inferred from homology"/>
<keyword evidence="6" id="KW-0943">RNA-mediated gene silencing</keyword>